<name>A0A819MAB4_9BILA</name>
<gene>
    <name evidence="2" type="ORF">OKA104_LOCUS28403</name>
</gene>
<keyword evidence="1" id="KW-0732">Signal</keyword>
<feature type="chain" id="PRO_5032645075" evidence="1">
    <location>
        <begin position="24"/>
        <end position="356"/>
    </location>
</feature>
<comment type="caution">
    <text evidence="2">The sequence shown here is derived from an EMBL/GenBank/DDBJ whole genome shotgun (WGS) entry which is preliminary data.</text>
</comment>
<evidence type="ECO:0000313" key="2">
    <source>
        <dbReference type="EMBL" id="CAF3976410.1"/>
    </source>
</evidence>
<proteinExistence type="predicted"/>
<evidence type="ECO:0000256" key="1">
    <source>
        <dbReference type="SAM" id="SignalP"/>
    </source>
</evidence>
<protein>
    <submittedName>
        <fullName evidence="2">Uncharacterized protein</fullName>
    </submittedName>
</protein>
<organism evidence="2 3">
    <name type="scientific">Adineta steineri</name>
    <dbReference type="NCBI Taxonomy" id="433720"/>
    <lineage>
        <taxon>Eukaryota</taxon>
        <taxon>Metazoa</taxon>
        <taxon>Spiralia</taxon>
        <taxon>Gnathifera</taxon>
        <taxon>Rotifera</taxon>
        <taxon>Eurotatoria</taxon>
        <taxon>Bdelloidea</taxon>
        <taxon>Adinetida</taxon>
        <taxon>Adinetidae</taxon>
        <taxon>Adineta</taxon>
    </lineage>
</organism>
<feature type="signal peptide" evidence="1">
    <location>
        <begin position="1"/>
        <end position="23"/>
    </location>
</feature>
<dbReference type="Proteomes" id="UP000663881">
    <property type="component" value="Unassembled WGS sequence"/>
</dbReference>
<dbReference type="EMBL" id="CAJOAY010002745">
    <property type="protein sequence ID" value="CAF3976410.1"/>
    <property type="molecule type" value="Genomic_DNA"/>
</dbReference>
<dbReference type="AlphaFoldDB" id="A0A819MAB4"/>
<reference evidence="2" key="1">
    <citation type="submission" date="2021-02" db="EMBL/GenBank/DDBJ databases">
        <authorList>
            <person name="Nowell W R."/>
        </authorList>
    </citation>
    <scope>NUCLEOTIDE SEQUENCE</scope>
</reference>
<evidence type="ECO:0000313" key="3">
    <source>
        <dbReference type="Proteomes" id="UP000663881"/>
    </source>
</evidence>
<sequence>MHSKISTICFAILMLVLVTMCNGRSMNEISRNTIANLFKDLKDQKVDLPRLSFGKHARRGEAAEYSMNPELRSVLAGSNADKNNLHSDINKAKSDINNELVDSWRKFRADKAAIDLDIGKYIRHSATSNSSKNLNILRFLDESNAGKKKLHHDINAAKNDINNELADFWRKFLTDKAAIDSDVSKHVRRGEAADSSMNPELRSVLAGSNADKNNLHNDINKAKSDLNNELVDSWKKFRADKAAIDSDIGKYIRRSATIDSSKNLNILSFLDESNAGKKKLHDDINAAKNDINNELADFWRKFLTDKAAIDSDVSKHVRRGEATDSSMNPESRGLLRNLIIQNSLDKLIGALDTDND</sequence>
<accession>A0A819MAB4</accession>